<keyword evidence="2" id="KW-1185">Reference proteome</keyword>
<comment type="caution">
    <text evidence="1">The sequence shown here is derived from an EMBL/GenBank/DDBJ whole genome shotgun (WGS) entry which is preliminary data.</text>
</comment>
<accession>A0ABM9AM43</accession>
<gene>
    <name evidence="1" type="ORF">EMA8858_00968</name>
</gene>
<proteinExistence type="predicted"/>
<sequence>MDNKQGTNTINGYYDNLSKLYNRQYALQTVMQKKKIQQALTYYKMADELEAKAMALNEGMKSQTAGKPFSLQNKGVFGLNKSTNAGGLFDDLFSSNSVELPNFTSSGVIKVNGQNYV</sequence>
<protein>
    <submittedName>
        <fullName evidence="1">Uncharacterized protein</fullName>
    </submittedName>
</protein>
<dbReference type="Proteomes" id="UP000837932">
    <property type="component" value="Unassembled WGS sequence"/>
</dbReference>
<evidence type="ECO:0000313" key="1">
    <source>
        <dbReference type="EMBL" id="CAH0994856.1"/>
    </source>
</evidence>
<name>A0ABM9AM43_9BACT</name>
<evidence type="ECO:0000313" key="2">
    <source>
        <dbReference type="Proteomes" id="UP000837932"/>
    </source>
</evidence>
<reference evidence="1" key="1">
    <citation type="submission" date="2021-12" db="EMBL/GenBank/DDBJ databases">
        <authorList>
            <person name="Rodrigo-Torres L."/>
            <person name="Arahal R. D."/>
            <person name="Lucena T."/>
        </authorList>
    </citation>
    <scope>NUCLEOTIDE SEQUENCE</scope>
    <source>
        <strain evidence="1">CECT 8858</strain>
    </source>
</reference>
<organism evidence="1 2">
    <name type="scientific">Emticicia aquatica</name>
    <dbReference type="NCBI Taxonomy" id="1681835"/>
    <lineage>
        <taxon>Bacteria</taxon>
        <taxon>Pseudomonadati</taxon>
        <taxon>Bacteroidota</taxon>
        <taxon>Cytophagia</taxon>
        <taxon>Cytophagales</taxon>
        <taxon>Leadbetterellaceae</taxon>
        <taxon>Emticicia</taxon>
    </lineage>
</organism>
<dbReference type="EMBL" id="CAKLPY010000001">
    <property type="protein sequence ID" value="CAH0994856.1"/>
    <property type="molecule type" value="Genomic_DNA"/>
</dbReference>